<dbReference type="STRING" id="6334.A0A0V1ATU6"/>
<feature type="compositionally biased region" description="Polar residues" evidence="2">
    <location>
        <begin position="153"/>
        <end position="162"/>
    </location>
</feature>
<dbReference type="AlphaFoldDB" id="A0A0V1ATU6"/>
<dbReference type="EMBL" id="JYDH01000215">
    <property type="protein sequence ID" value="KRY28194.1"/>
    <property type="molecule type" value="Genomic_DNA"/>
</dbReference>
<evidence type="ECO:0000313" key="4">
    <source>
        <dbReference type="EMBL" id="KRY28194.1"/>
    </source>
</evidence>
<dbReference type="GO" id="GO:0000062">
    <property type="term" value="F:fatty-acyl-CoA binding"/>
    <property type="evidence" value="ECO:0007669"/>
    <property type="project" value="InterPro"/>
</dbReference>
<dbReference type="InterPro" id="IPR014352">
    <property type="entry name" value="FERM/acyl-CoA-bd_prot_sf"/>
</dbReference>
<comment type="caution">
    <text evidence="4">The sequence shown here is derived from an EMBL/GenBank/DDBJ whole genome shotgun (WGS) entry which is preliminary data.</text>
</comment>
<dbReference type="InParanoid" id="A0A0V1ATU6"/>
<proteinExistence type="predicted"/>
<feature type="compositionally biased region" description="Acidic residues" evidence="2">
    <location>
        <begin position="371"/>
        <end position="381"/>
    </location>
</feature>
<name>A0A0V1ATU6_TRISP</name>
<keyword evidence="5" id="KW-1185">Reference proteome</keyword>
<evidence type="ECO:0000259" key="3">
    <source>
        <dbReference type="PROSITE" id="PS51228"/>
    </source>
</evidence>
<evidence type="ECO:0000256" key="1">
    <source>
        <dbReference type="ARBA" id="ARBA00022990"/>
    </source>
</evidence>
<sequence>LVEMVMANDISPVISLAHCVRSEQNDGCKTLEQSICTDLEKQYRSAARFFRDKEEKAFHVPYQKRIYMAALSKQIAHGSFEQNKKDSDVGFFDLFGHDRNEAWKSLENKSREDSMKEYINLLLDMCPQFAFYYAAEIQRQSDSRNQSQDQSSPSTNPNSLPDSQIRDALNRQTFEQFNQYAMVKYANDPQKRDELIKQLQEKHFHEYMTRVHSQVASSDEKGCFIMEDESPPAACSGENEANVTDANTVPFYSHPTTRWFLSMIYIHTVKDVFGQKLKIDFFHLGQVNMLPASIWTRRDIKDFKESIRRSGDNGTIRVGYGETVTVRVPTHDDGNSLFWEFATDNYDIGFGLFFEWTVSDTNVVSVHVCESEDDDDDDEADSIATNSDDVERGARTLPGSKPAVDQIIPVYRRDCHEEVYAGSHPYPGRGVYLLNFQSHQWKQSLESGEQQRHLANAMYSCKPKKVIKGCSHKLEKPPTKVGPQ</sequence>
<feature type="region of interest" description="Disordered" evidence="2">
    <location>
        <begin position="371"/>
        <end position="399"/>
    </location>
</feature>
<dbReference type="PANTHER" id="PTHR22973:SF12">
    <property type="entry name" value="LD35087P"/>
    <property type="match status" value="1"/>
</dbReference>
<dbReference type="InterPro" id="IPR009038">
    <property type="entry name" value="GOLD_dom"/>
</dbReference>
<feature type="domain" description="ACB" evidence="3">
    <location>
        <begin position="39"/>
        <end position="131"/>
    </location>
</feature>
<dbReference type="PANTHER" id="PTHR22973">
    <property type="entry name" value="LD35087P"/>
    <property type="match status" value="1"/>
</dbReference>
<dbReference type="OrthoDB" id="5839451at2759"/>
<dbReference type="Pfam" id="PF13897">
    <property type="entry name" value="GOLD_2"/>
    <property type="match status" value="1"/>
</dbReference>
<dbReference type="InterPro" id="IPR036598">
    <property type="entry name" value="GOLD_dom_sf"/>
</dbReference>
<reference evidence="4 5" key="1">
    <citation type="submission" date="2015-01" db="EMBL/GenBank/DDBJ databases">
        <title>Evolution of Trichinella species and genotypes.</title>
        <authorList>
            <person name="Korhonen P.K."/>
            <person name="Edoardo P."/>
            <person name="Giuseppe L.R."/>
            <person name="Gasser R.B."/>
        </authorList>
    </citation>
    <scope>NUCLEOTIDE SEQUENCE [LARGE SCALE GENOMIC DNA]</scope>
    <source>
        <strain evidence="4">ISS3</strain>
    </source>
</reference>
<dbReference type="eggNOG" id="KOG3878">
    <property type="taxonomic scope" value="Eukaryota"/>
</dbReference>
<keyword evidence="1" id="KW-0007">Acetylation</keyword>
<dbReference type="GO" id="GO:0000139">
    <property type="term" value="C:Golgi membrane"/>
    <property type="evidence" value="ECO:0007669"/>
    <property type="project" value="TreeGrafter"/>
</dbReference>
<organism evidence="4 5">
    <name type="scientific">Trichinella spiralis</name>
    <name type="common">Trichina worm</name>
    <dbReference type="NCBI Taxonomy" id="6334"/>
    <lineage>
        <taxon>Eukaryota</taxon>
        <taxon>Metazoa</taxon>
        <taxon>Ecdysozoa</taxon>
        <taxon>Nematoda</taxon>
        <taxon>Enoplea</taxon>
        <taxon>Dorylaimia</taxon>
        <taxon>Trichinellida</taxon>
        <taxon>Trichinellidae</taxon>
        <taxon>Trichinella</taxon>
    </lineage>
</organism>
<dbReference type="FunCoup" id="A0A0V1ATU6">
    <property type="interactions" value="1848"/>
</dbReference>
<dbReference type="Proteomes" id="UP000054776">
    <property type="component" value="Unassembled WGS sequence"/>
</dbReference>
<evidence type="ECO:0000313" key="5">
    <source>
        <dbReference type="Proteomes" id="UP000054776"/>
    </source>
</evidence>
<dbReference type="InterPro" id="IPR035984">
    <property type="entry name" value="Acyl-CoA-binding_sf"/>
</dbReference>
<protein>
    <submittedName>
        <fullName evidence="4">Golgi resident protein GCP60</fullName>
    </submittedName>
</protein>
<evidence type="ECO:0000256" key="2">
    <source>
        <dbReference type="SAM" id="MobiDB-lite"/>
    </source>
</evidence>
<dbReference type="Gene3D" id="2.60.120.680">
    <property type="entry name" value="GOLD domain"/>
    <property type="match status" value="1"/>
</dbReference>
<gene>
    <name evidence="4" type="primary">ACBD3</name>
    <name evidence="4" type="ORF">T01_3658</name>
</gene>
<feature type="region of interest" description="Disordered" evidence="2">
    <location>
        <begin position="140"/>
        <end position="164"/>
    </location>
</feature>
<dbReference type="SUPFAM" id="SSF47027">
    <property type="entry name" value="Acyl-CoA binding protein"/>
    <property type="match status" value="1"/>
</dbReference>
<accession>A0A0V1ATU6</accession>
<dbReference type="InterPro" id="IPR052269">
    <property type="entry name" value="Golgi-PI4KB_interaction"/>
</dbReference>
<feature type="compositionally biased region" description="Low complexity" evidence="2">
    <location>
        <begin position="140"/>
        <end position="152"/>
    </location>
</feature>
<dbReference type="InterPro" id="IPR000582">
    <property type="entry name" value="Acyl-CoA-binding_protein"/>
</dbReference>
<feature type="non-terminal residue" evidence="4">
    <location>
        <position position="1"/>
    </location>
</feature>
<dbReference type="EMBL" id="JYDH01000215">
    <property type="protein sequence ID" value="KRY28195.1"/>
    <property type="molecule type" value="Genomic_DNA"/>
</dbReference>
<dbReference type="SUPFAM" id="SSF101576">
    <property type="entry name" value="Supernatant protein factor (SPF), C-terminal domain"/>
    <property type="match status" value="1"/>
</dbReference>
<dbReference type="Gene3D" id="1.20.80.10">
    <property type="match status" value="1"/>
</dbReference>
<dbReference type="PROSITE" id="PS51228">
    <property type="entry name" value="ACB_2"/>
    <property type="match status" value="1"/>
</dbReference>
<dbReference type="Pfam" id="PF00887">
    <property type="entry name" value="ACBP"/>
    <property type="match status" value="1"/>
</dbReference>